<dbReference type="InterPro" id="IPR012338">
    <property type="entry name" value="Beta-lactam/transpept-like"/>
</dbReference>
<accession>A0A1I1UZY7</accession>
<dbReference type="EMBL" id="FOMH01000011">
    <property type="protein sequence ID" value="SFD76199.1"/>
    <property type="molecule type" value="Genomic_DNA"/>
</dbReference>
<evidence type="ECO:0000313" key="2">
    <source>
        <dbReference type="EMBL" id="SFD76199.1"/>
    </source>
</evidence>
<protein>
    <submittedName>
        <fullName evidence="2">CubicO group peptidase, beta-lactamase class C family</fullName>
    </submittedName>
</protein>
<dbReference type="AlphaFoldDB" id="A0A1I1UZY7"/>
<dbReference type="OrthoDB" id="9793489at2"/>
<dbReference type="Gene3D" id="3.40.710.10">
    <property type="entry name" value="DD-peptidase/beta-lactamase superfamily"/>
    <property type="match status" value="1"/>
</dbReference>
<sequence length="364" mass="41424">MELPKYSYENPIIYNGIFAIFIKIPKMNIIIKKIKIVVFTIALTMCNYFYAQTNQTERELDALFQKALQSKTFNGNVLVAKKGKIIYEKAFGQADASNSIPLNKEYRFHIGSIAKEFNAVGIMMLKEQGKLKLDDSVSKFLPELPSWANKIKIIHLLQYTSGLPQIKWNEVNQDSDNMAFLLKTSTLDFEPGTQYDYNNNNVFLQRRIIEKITNMSFNSFVIQKILKPIGIKNAIVDPDDKEPLFAKSFNKEGKPDVLKYNISGWTALNLEDFYKWSEAINSFKIISKQSTRELFEPFSKDNQTGLGGGTIENGKVTSHTHDGAAFNYQALLVSNPSFTIILMTNNKQNNLEGFSNSIETILNK</sequence>
<dbReference type="Pfam" id="PF00144">
    <property type="entry name" value="Beta-lactamase"/>
    <property type="match status" value="1"/>
</dbReference>
<dbReference type="RefSeq" id="WP_091496759.1">
    <property type="nucleotide sequence ID" value="NZ_FOMH01000011.1"/>
</dbReference>
<name>A0A1I1UZY7_9FLAO</name>
<dbReference type="STRING" id="739143.SAMN05216297_111272"/>
<dbReference type="PANTHER" id="PTHR46825">
    <property type="entry name" value="D-ALANYL-D-ALANINE-CARBOXYPEPTIDASE/ENDOPEPTIDASE AMPH"/>
    <property type="match status" value="1"/>
</dbReference>
<proteinExistence type="predicted"/>
<keyword evidence="3" id="KW-1185">Reference proteome</keyword>
<feature type="domain" description="Beta-lactamase-related" evidence="1">
    <location>
        <begin position="61"/>
        <end position="309"/>
    </location>
</feature>
<dbReference type="SUPFAM" id="SSF56601">
    <property type="entry name" value="beta-lactamase/transpeptidase-like"/>
    <property type="match status" value="1"/>
</dbReference>
<dbReference type="Proteomes" id="UP000199672">
    <property type="component" value="Unassembled WGS sequence"/>
</dbReference>
<dbReference type="PANTHER" id="PTHR46825:SF9">
    <property type="entry name" value="BETA-LACTAMASE-RELATED DOMAIN-CONTAINING PROTEIN"/>
    <property type="match status" value="1"/>
</dbReference>
<evidence type="ECO:0000259" key="1">
    <source>
        <dbReference type="Pfam" id="PF00144"/>
    </source>
</evidence>
<reference evidence="3" key="1">
    <citation type="submission" date="2016-10" db="EMBL/GenBank/DDBJ databases">
        <authorList>
            <person name="Varghese N."/>
            <person name="Submissions S."/>
        </authorList>
    </citation>
    <scope>NUCLEOTIDE SEQUENCE [LARGE SCALE GENOMIC DNA]</scope>
    <source>
        <strain evidence="3">CGMCC 1.10370</strain>
    </source>
</reference>
<gene>
    <name evidence="2" type="ORF">SAMN05216297_111272</name>
</gene>
<organism evidence="2 3">
    <name type="scientific">Flavobacterium phragmitis</name>
    <dbReference type="NCBI Taxonomy" id="739143"/>
    <lineage>
        <taxon>Bacteria</taxon>
        <taxon>Pseudomonadati</taxon>
        <taxon>Bacteroidota</taxon>
        <taxon>Flavobacteriia</taxon>
        <taxon>Flavobacteriales</taxon>
        <taxon>Flavobacteriaceae</taxon>
        <taxon>Flavobacterium</taxon>
    </lineage>
</organism>
<dbReference type="InterPro" id="IPR050491">
    <property type="entry name" value="AmpC-like"/>
</dbReference>
<evidence type="ECO:0000313" key="3">
    <source>
        <dbReference type="Proteomes" id="UP000199672"/>
    </source>
</evidence>
<dbReference type="InterPro" id="IPR001466">
    <property type="entry name" value="Beta-lactam-related"/>
</dbReference>